<dbReference type="RefSeq" id="WP_113062538.1">
    <property type="nucleotide sequence ID" value="NZ_UATH01000001.1"/>
</dbReference>
<dbReference type="EMBL" id="UATH01000001">
    <property type="protein sequence ID" value="SPY08067.1"/>
    <property type="molecule type" value="Genomic_DNA"/>
</dbReference>
<name>A0A2X1ULT7_9BURK</name>
<dbReference type="AlphaFoldDB" id="A0A2X1ULT7"/>
<reference evidence="1 2" key="1">
    <citation type="submission" date="2018-06" db="EMBL/GenBank/DDBJ databases">
        <authorList>
            <consortium name="Pathogen Informatics"/>
            <person name="Doyle S."/>
        </authorList>
    </citation>
    <scope>NUCLEOTIDE SEQUENCE [LARGE SCALE GENOMIC DNA]</scope>
    <source>
        <strain evidence="1 2">NCTC11009</strain>
    </source>
</reference>
<organism evidence="1 2">
    <name type="scientific">Oligella urethralis</name>
    <dbReference type="NCBI Taxonomy" id="90245"/>
    <lineage>
        <taxon>Bacteria</taxon>
        <taxon>Pseudomonadati</taxon>
        <taxon>Pseudomonadota</taxon>
        <taxon>Betaproteobacteria</taxon>
        <taxon>Burkholderiales</taxon>
        <taxon>Alcaligenaceae</taxon>
        <taxon>Oligella</taxon>
    </lineage>
</organism>
<dbReference type="Proteomes" id="UP000250242">
    <property type="component" value="Unassembled WGS sequence"/>
</dbReference>
<gene>
    <name evidence="1" type="ORF">NCTC11009_01284</name>
</gene>
<accession>A0A2X1ULT7</accession>
<sequence>MVKSEKELDSTLLLCSVIENLSFNNDYQKNIFIYNFLFDNTDLDLSSFGFLLKEDDLNDVDELDEDEEGVEEESVTNDSLEDIKSIYSKLAEKYLQELNETKKTLNPKKEEHWWELDPFLPVKFRFYGGRK</sequence>
<evidence type="ECO:0000313" key="1">
    <source>
        <dbReference type="EMBL" id="SPY08067.1"/>
    </source>
</evidence>
<evidence type="ECO:0000313" key="2">
    <source>
        <dbReference type="Proteomes" id="UP000250242"/>
    </source>
</evidence>
<proteinExistence type="predicted"/>
<protein>
    <submittedName>
        <fullName evidence="1">Uncharacterized protein</fullName>
    </submittedName>
</protein>